<organism evidence="1 2">
    <name type="scientific">Fadolivirus FV1/VV64</name>
    <dbReference type="NCBI Taxonomy" id="3070911"/>
    <lineage>
        <taxon>Viruses</taxon>
        <taxon>Varidnaviria</taxon>
        <taxon>Bamfordvirae</taxon>
        <taxon>Nucleocytoviricota</taxon>
        <taxon>Megaviricetes</taxon>
        <taxon>Imitervirales</taxon>
        <taxon>Mimiviridae</taxon>
        <taxon>Klosneuvirinae</taxon>
        <taxon>Fadolivirus</taxon>
        <taxon>Fadolivirus algeromassiliense</taxon>
    </lineage>
</organism>
<protein>
    <submittedName>
        <fullName evidence="1">2OG-Fe(II) oxygenase</fullName>
    </submittedName>
</protein>
<keyword evidence="2" id="KW-1185">Reference proteome</keyword>
<gene>
    <name evidence="1" type="ORF">Fadolivirus_1_1384</name>
</gene>
<dbReference type="InterPro" id="IPR037151">
    <property type="entry name" value="AlkB-like_sf"/>
</dbReference>
<reference evidence="1 2" key="1">
    <citation type="submission" date="2020-04" db="EMBL/GenBank/DDBJ databases">
        <title>Advantages and limits of metagenomic assembly and binning of a giant virus.</title>
        <authorList>
            <person name="Schulz F."/>
            <person name="Andreani J."/>
            <person name="Francis R."/>
            <person name="Boudjemaa H."/>
            <person name="Bou Khalil J.Y."/>
            <person name="Lee J."/>
            <person name="La Scola B."/>
            <person name="Woyke T."/>
        </authorList>
    </citation>
    <scope>NUCLEOTIDE SEQUENCE [LARGE SCALE GENOMIC DNA]</scope>
    <source>
        <strain evidence="1 2">FV1/VV64</strain>
    </source>
</reference>
<dbReference type="SUPFAM" id="SSF51197">
    <property type="entry name" value="Clavaminate synthase-like"/>
    <property type="match status" value="1"/>
</dbReference>
<evidence type="ECO:0000313" key="1">
    <source>
        <dbReference type="EMBL" id="QKF94842.1"/>
    </source>
</evidence>
<accession>A0A7D3R1W5</accession>
<dbReference type="Gene3D" id="2.60.120.590">
    <property type="entry name" value="Alpha-ketoglutarate-dependent dioxygenase AlkB-like"/>
    <property type="match status" value="1"/>
</dbReference>
<name>A0A7D3R1W5_9VIRU</name>
<proteinExistence type="predicted"/>
<dbReference type="Proteomes" id="UP001162001">
    <property type="component" value="Segment"/>
</dbReference>
<dbReference type="EMBL" id="MT418680">
    <property type="protein sequence ID" value="QKF94842.1"/>
    <property type="molecule type" value="Genomic_DNA"/>
</dbReference>
<sequence length="253" mass="28547">MKSTITLTFGDQAENHVGMQKIGTMALNGFTYDDLVEAKKKFEEKGCKCRIVNLSSKLPKSYTADKAYVLVIRKGVDFLLNEGTDELLKEQNTLTPDKKAFMYGRVVNKNARYNLCFSDTAQKADYEKGKGTIVAYSKVPLLSKLRDGLPEFLGNKSANLTIEGNYYYDSRKCGIGWHGDGERKRVIGIRLGATIPLHYQWFFKGKPVGDRIKLNFRHGDVYVMSEKATGNDWKLKNIPTLRHAAGAKKFLEL</sequence>
<evidence type="ECO:0000313" key="2">
    <source>
        <dbReference type="Proteomes" id="UP001162001"/>
    </source>
</evidence>